<dbReference type="EMBL" id="CAJVPQ010005447">
    <property type="protein sequence ID" value="CAG8670297.1"/>
    <property type="molecule type" value="Genomic_DNA"/>
</dbReference>
<dbReference type="InterPro" id="IPR000719">
    <property type="entry name" value="Prot_kinase_dom"/>
</dbReference>
<dbReference type="PANTHER" id="PTHR44329">
    <property type="entry name" value="SERINE/THREONINE-PROTEIN KINASE TNNI3K-RELATED"/>
    <property type="match status" value="1"/>
</dbReference>
<dbReference type="InterPro" id="IPR011009">
    <property type="entry name" value="Kinase-like_dom_sf"/>
</dbReference>
<evidence type="ECO:0000256" key="1">
    <source>
        <dbReference type="ARBA" id="ARBA00022679"/>
    </source>
</evidence>
<evidence type="ECO:0000313" key="8">
    <source>
        <dbReference type="Proteomes" id="UP000789570"/>
    </source>
</evidence>
<dbReference type="InterPro" id="IPR001245">
    <property type="entry name" value="Ser-Thr/Tyr_kinase_cat_dom"/>
</dbReference>
<sequence>RRYIRSTPLQAPHRGNPSGTRHNNGLYNTEVTTIPPHELTNPFVRKANDRRGGIVKKCLKYSIDVACIPITIPDDNFSRTQDQLTILEKLRDSSNILKFYGLSRDDNQFFMIFEWAELGNLLEVYNIYDISWNAKVSIAFGICRGISYLNSCLILHHDIRCANIMMTPHLEPKITNFRYAIDKSKINTEYYEYVPNVDDIINWMAPEKILNYRYNEECEMFSFGMLLWELAFETIPYKGWDVQRIKYHVLNSHRENLNFKLNNDEKILQESYFKIIKNTWHHNPQERLNLQTVLFELDKLVSNYHQNGFSQSLIPKYINKLITESVDELEDKAKEWIESAIKDRVIKSIGWSELQYHQKIGAGNFGTVFKAYWPNIHNNVVYKKLLISSDIQFKMWEAFKHELQIQSRAHSCENIIRVLGISKKTLPIYYSGYLTPPTSTSNMSIMSSRSDVSLNDSLSTRFDLNAEVVSTNVKVHSCQISVKFVKACVKVVKDKLSTHK</sequence>
<keyword evidence="1" id="KW-0808">Transferase</keyword>
<dbReference type="AlphaFoldDB" id="A0A9N9EE62"/>
<dbReference type="Gene3D" id="1.10.510.10">
    <property type="entry name" value="Transferase(Phosphotransferase) domain 1"/>
    <property type="match status" value="1"/>
</dbReference>
<accession>A0A9N9EE62</accession>
<evidence type="ECO:0000256" key="2">
    <source>
        <dbReference type="ARBA" id="ARBA00022741"/>
    </source>
</evidence>
<protein>
    <submittedName>
        <fullName evidence="7">17345_t:CDS:1</fullName>
    </submittedName>
</protein>
<dbReference type="Gene3D" id="3.30.200.20">
    <property type="entry name" value="Phosphorylase Kinase, domain 1"/>
    <property type="match status" value="1"/>
</dbReference>
<evidence type="ECO:0000256" key="4">
    <source>
        <dbReference type="ARBA" id="ARBA00022840"/>
    </source>
</evidence>
<keyword evidence="4" id="KW-0067">ATP-binding</keyword>
<feature type="region of interest" description="Disordered" evidence="5">
    <location>
        <begin position="1"/>
        <end position="25"/>
    </location>
</feature>
<keyword evidence="8" id="KW-1185">Reference proteome</keyword>
<dbReference type="Proteomes" id="UP000789570">
    <property type="component" value="Unassembled WGS sequence"/>
</dbReference>
<dbReference type="PROSITE" id="PS00109">
    <property type="entry name" value="PROTEIN_KINASE_TYR"/>
    <property type="match status" value="1"/>
</dbReference>
<evidence type="ECO:0000256" key="5">
    <source>
        <dbReference type="SAM" id="MobiDB-lite"/>
    </source>
</evidence>
<feature type="domain" description="Protein kinase" evidence="6">
    <location>
        <begin position="41"/>
        <end position="301"/>
    </location>
</feature>
<proteinExistence type="predicted"/>
<dbReference type="PROSITE" id="PS50011">
    <property type="entry name" value="PROTEIN_KINASE_DOM"/>
    <property type="match status" value="2"/>
</dbReference>
<dbReference type="InterPro" id="IPR051681">
    <property type="entry name" value="Ser/Thr_Kinases-Pseudokinases"/>
</dbReference>
<dbReference type="GO" id="GO:0005524">
    <property type="term" value="F:ATP binding"/>
    <property type="evidence" value="ECO:0007669"/>
    <property type="project" value="InterPro"/>
</dbReference>
<evidence type="ECO:0000256" key="3">
    <source>
        <dbReference type="ARBA" id="ARBA00022777"/>
    </source>
</evidence>
<gene>
    <name evidence="7" type="ORF">FCALED_LOCUS11989</name>
</gene>
<reference evidence="7" key="1">
    <citation type="submission" date="2021-06" db="EMBL/GenBank/DDBJ databases">
        <authorList>
            <person name="Kallberg Y."/>
            <person name="Tangrot J."/>
            <person name="Rosling A."/>
        </authorList>
    </citation>
    <scope>NUCLEOTIDE SEQUENCE</scope>
    <source>
        <strain evidence="7">UK204</strain>
    </source>
</reference>
<name>A0A9N9EE62_9GLOM</name>
<dbReference type="OrthoDB" id="4062651at2759"/>
<dbReference type="GO" id="GO:0004674">
    <property type="term" value="F:protein serine/threonine kinase activity"/>
    <property type="evidence" value="ECO:0007669"/>
    <property type="project" value="TreeGrafter"/>
</dbReference>
<dbReference type="InterPro" id="IPR008266">
    <property type="entry name" value="Tyr_kinase_AS"/>
</dbReference>
<keyword evidence="2" id="KW-0547">Nucleotide-binding</keyword>
<keyword evidence="3" id="KW-0418">Kinase</keyword>
<evidence type="ECO:0000259" key="6">
    <source>
        <dbReference type="PROSITE" id="PS50011"/>
    </source>
</evidence>
<evidence type="ECO:0000313" key="7">
    <source>
        <dbReference type="EMBL" id="CAG8670297.1"/>
    </source>
</evidence>
<organism evidence="7 8">
    <name type="scientific">Funneliformis caledonium</name>
    <dbReference type="NCBI Taxonomy" id="1117310"/>
    <lineage>
        <taxon>Eukaryota</taxon>
        <taxon>Fungi</taxon>
        <taxon>Fungi incertae sedis</taxon>
        <taxon>Mucoromycota</taxon>
        <taxon>Glomeromycotina</taxon>
        <taxon>Glomeromycetes</taxon>
        <taxon>Glomerales</taxon>
        <taxon>Glomeraceae</taxon>
        <taxon>Funneliformis</taxon>
    </lineage>
</organism>
<feature type="non-terminal residue" evidence="7">
    <location>
        <position position="500"/>
    </location>
</feature>
<dbReference type="Pfam" id="PF07714">
    <property type="entry name" value="PK_Tyr_Ser-Thr"/>
    <property type="match status" value="2"/>
</dbReference>
<comment type="caution">
    <text evidence="7">The sequence shown here is derived from an EMBL/GenBank/DDBJ whole genome shotgun (WGS) entry which is preliminary data.</text>
</comment>
<dbReference type="SUPFAM" id="SSF56112">
    <property type="entry name" value="Protein kinase-like (PK-like)"/>
    <property type="match status" value="2"/>
</dbReference>
<feature type="domain" description="Protein kinase" evidence="6">
    <location>
        <begin position="354"/>
        <end position="500"/>
    </location>
</feature>
<dbReference type="PANTHER" id="PTHR44329:SF288">
    <property type="entry name" value="MITOGEN-ACTIVATED PROTEIN KINASE KINASE KINASE 20"/>
    <property type="match status" value="1"/>
</dbReference>